<dbReference type="InterPro" id="IPR014284">
    <property type="entry name" value="RNA_pol_sigma-70_dom"/>
</dbReference>
<dbReference type="EMBL" id="JBDKWZ010000003">
    <property type="protein sequence ID" value="MEN7547671.1"/>
    <property type="molecule type" value="Genomic_DNA"/>
</dbReference>
<dbReference type="SUPFAM" id="SSF88946">
    <property type="entry name" value="Sigma2 domain of RNA polymerase sigma factors"/>
    <property type="match status" value="1"/>
</dbReference>
<dbReference type="InterPro" id="IPR013249">
    <property type="entry name" value="RNA_pol_sigma70_r4_t2"/>
</dbReference>
<dbReference type="PANTHER" id="PTHR43133:SF46">
    <property type="entry name" value="RNA POLYMERASE SIGMA-70 FACTOR ECF SUBFAMILY"/>
    <property type="match status" value="1"/>
</dbReference>
<proteinExistence type="inferred from homology"/>
<dbReference type="RefSeq" id="WP_346820458.1">
    <property type="nucleotide sequence ID" value="NZ_JBDKWZ010000003.1"/>
</dbReference>
<dbReference type="Proteomes" id="UP001403385">
    <property type="component" value="Unassembled WGS sequence"/>
</dbReference>
<name>A0AAW9SAC6_9BACT</name>
<dbReference type="InterPro" id="IPR036388">
    <property type="entry name" value="WH-like_DNA-bd_sf"/>
</dbReference>
<sequence>MKVLKVEHIRNDEQLWRAFKQGDKNALSEIYYAQYEYLFNYGLKISREEDLVKDCIHELFCELIRKKQNLGNTDSIRFYLFKAFKRKLLKEIRKGSKLVSSESTLQENHDFSVEFSFEEQLIRQEMSEAQQQKLKHELGNLSKRQKEVIFLKFYADLSNQQIGEVMALNDQSVRSLLYKTLKKLKELMLLFFFLSFAD</sequence>
<comment type="caution">
    <text evidence="6">The sequence shown here is derived from an EMBL/GenBank/DDBJ whole genome shotgun (WGS) entry which is preliminary data.</text>
</comment>
<evidence type="ECO:0000256" key="2">
    <source>
        <dbReference type="ARBA" id="ARBA00023015"/>
    </source>
</evidence>
<evidence type="ECO:0000256" key="3">
    <source>
        <dbReference type="ARBA" id="ARBA00023082"/>
    </source>
</evidence>
<dbReference type="InterPro" id="IPR039425">
    <property type="entry name" value="RNA_pol_sigma-70-like"/>
</dbReference>
<dbReference type="AlphaFoldDB" id="A0AAW9SAC6"/>
<evidence type="ECO:0000313" key="6">
    <source>
        <dbReference type="EMBL" id="MEN7547671.1"/>
    </source>
</evidence>
<dbReference type="PANTHER" id="PTHR43133">
    <property type="entry name" value="RNA POLYMERASE ECF-TYPE SIGMA FACTO"/>
    <property type="match status" value="1"/>
</dbReference>
<reference evidence="6 7" key="1">
    <citation type="submission" date="2024-04" db="EMBL/GenBank/DDBJ databases">
        <title>Novel genus in family Flammeovirgaceae.</title>
        <authorList>
            <person name="Nguyen T.H."/>
            <person name="Vuong T.Q."/>
            <person name="Le H."/>
            <person name="Kim S.-G."/>
        </authorList>
    </citation>
    <scope>NUCLEOTIDE SEQUENCE [LARGE SCALE GENOMIC DNA]</scope>
    <source>
        <strain evidence="6 7">JCM 23209</strain>
    </source>
</reference>
<dbReference type="GO" id="GO:0003677">
    <property type="term" value="F:DNA binding"/>
    <property type="evidence" value="ECO:0007669"/>
    <property type="project" value="InterPro"/>
</dbReference>
<dbReference type="SUPFAM" id="SSF88659">
    <property type="entry name" value="Sigma3 and sigma4 domains of RNA polymerase sigma factors"/>
    <property type="match status" value="1"/>
</dbReference>
<accession>A0AAW9SAC6</accession>
<comment type="similarity">
    <text evidence="1">Belongs to the sigma-70 factor family. ECF subfamily.</text>
</comment>
<keyword evidence="2" id="KW-0805">Transcription regulation</keyword>
<evidence type="ECO:0000256" key="4">
    <source>
        <dbReference type="ARBA" id="ARBA00023163"/>
    </source>
</evidence>
<keyword evidence="3" id="KW-0731">Sigma factor</keyword>
<dbReference type="Gene3D" id="1.10.1740.10">
    <property type="match status" value="1"/>
</dbReference>
<evidence type="ECO:0000256" key="1">
    <source>
        <dbReference type="ARBA" id="ARBA00010641"/>
    </source>
</evidence>
<dbReference type="InterPro" id="IPR013324">
    <property type="entry name" value="RNA_pol_sigma_r3/r4-like"/>
</dbReference>
<evidence type="ECO:0000313" key="7">
    <source>
        <dbReference type="Proteomes" id="UP001403385"/>
    </source>
</evidence>
<organism evidence="6 7">
    <name type="scientific">Rapidithrix thailandica</name>
    <dbReference type="NCBI Taxonomy" id="413964"/>
    <lineage>
        <taxon>Bacteria</taxon>
        <taxon>Pseudomonadati</taxon>
        <taxon>Bacteroidota</taxon>
        <taxon>Cytophagia</taxon>
        <taxon>Cytophagales</taxon>
        <taxon>Flammeovirgaceae</taxon>
        <taxon>Rapidithrix</taxon>
    </lineage>
</organism>
<dbReference type="Pfam" id="PF08281">
    <property type="entry name" value="Sigma70_r4_2"/>
    <property type="match status" value="1"/>
</dbReference>
<evidence type="ECO:0000259" key="5">
    <source>
        <dbReference type="Pfam" id="PF08281"/>
    </source>
</evidence>
<keyword evidence="7" id="KW-1185">Reference proteome</keyword>
<dbReference type="GO" id="GO:0006352">
    <property type="term" value="P:DNA-templated transcription initiation"/>
    <property type="evidence" value="ECO:0007669"/>
    <property type="project" value="InterPro"/>
</dbReference>
<keyword evidence="4" id="KW-0804">Transcription</keyword>
<dbReference type="NCBIfam" id="TIGR02937">
    <property type="entry name" value="sigma70-ECF"/>
    <property type="match status" value="1"/>
</dbReference>
<dbReference type="GO" id="GO:0016987">
    <property type="term" value="F:sigma factor activity"/>
    <property type="evidence" value="ECO:0007669"/>
    <property type="project" value="UniProtKB-KW"/>
</dbReference>
<feature type="domain" description="RNA polymerase sigma factor 70 region 4 type 2" evidence="5">
    <location>
        <begin position="132"/>
        <end position="184"/>
    </location>
</feature>
<dbReference type="InterPro" id="IPR013325">
    <property type="entry name" value="RNA_pol_sigma_r2"/>
</dbReference>
<dbReference type="Gene3D" id="1.10.10.10">
    <property type="entry name" value="Winged helix-like DNA-binding domain superfamily/Winged helix DNA-binding domain"/>
    <property type="match status" value="1"/>
</dbReference>
<gene>
    <name evidence="6" type="ORF">AAG747_07120</name>
</gene>
<protein>
    <submittedName>
        <fullName evidence="6">Sigma-70 family RNA polymerase sigma factor</fullName>
    </submittedName>
</protein>